<dbReference type="EMBL" id="CM008054">
    <property type="protein sequence ID" value="PVH32018.1"/>
    <property type="molecule type" value="Genomic_DNA"/>
</dbReference>
<gene>
    <name evidence="1" type="ORF">PAHAL_9G293500</name>
</gene>
<name>A0A2T8I2W2_9POAL</name>
<dbReference type="Proteomes" id="UP000243499">
    <property type="component" value="Chromosome 9"/>
</dbReference>
<sequence>MMKEEVWRNLTKTKLSGCYNRLVKLITGLDDSIGGAHADWKEARVNHDRV</sequence>
<organism evidence="1">
    <name type="scientific">Panicum hallii</name>
    <dbReference type="NCBI Taxonomy" id="206008"/>
    <lineage>
        <taxon>Eukaryota</taxon>
        <taxon>Viridiplantae</taxon>
        <taxon>Streptophyta</taxon>
        <taxon>Embryophyta</taxon>
        <taxon>Tracheophyta</taxon>
        <taxon>Spermatophyta</taxon>
        <taxon>Magnoliopsida</taxon>
        <taxon>Liliopsida</taxon>
        <taxon>Poales</taxon>
        <taxon>Poaceae</taxon>
        <taxon>PACMAD clade</taxon>
        <taxon>Panicoideae</taxon>
        <taxon>Panicodae</taxon>
        <taxon>Paniceae</taxon>
        <taxon>Panicinae</taxon>
        <taxon>Panicum</taxon>
        <taxon>Panicum sect. Panicum</taxon>
    </lineage>
</organism>
<accession>A0A2T8I2W2</accession>
<evidence type="ECO:0000313" key="1">
    <source>
        <dbReference type="EMBL" id="PVH32018.1"/>
    </source>
</evidence>
<proteinExistence type="predicted"/>
<reference evidence="1" key="1">
    <citation type="submission" date="2018-04" db="EMBL/GenBank/DDBJ databases">
        <title>WGS assembly of Panicum hallii.</title>
        <authorList>
            <person name="Lovell J."/>
            <person name="Jenkins J."/>
            <person name="Lowry D."/>
            <person name="Mamidi S."/>
            <person name="Sreedasyam A."/>
            <person name="Weng X."/>
            <person name="Barry K."/>
            <person name="Bonette J."/>
            <person name="Campitelli B."/>
            <person name="Daum C."/>
            <person name="Gordon S."/>
            <person name="Gould B."/>
            <person name="Lipzen A."/>
            <person name="Macqueen A."/>
            <person name="Palacio-Mejia J."/>
            <person name="Plott C."/>
            <person name="Shakirov E."/>
            <person name="Shu S."/>
            <person name="Yoshinaga Y."/>
            <person name="Zane M."/>
            <person name="Rokhsar D."/>
            <person name="Grimwood J."/>
            <person name="Schmutz J."/>
            <person name="Juenger T."/>
        </authorList>
    </citation>
    <scope>NUCLEOTIDE SEQUENCE [LARGE SCALE GENOMIC DNA]</scope>
    <source>
        <strain evidence="1">FIL2</strain>
    </source>
</reference>
<dbReference type="Gramene" id="PVH32018">
    <property type="protein sequence ID" value="PVH32018"/>
    <property type="gene ID" value="PAHAL_9G293500"/>
</dbReference>
<protein>
    <submittedName>
        <fullName evidence="1">Uncharacterized protein</fullName>
    </submittedName>
</protein>
<dbReference type="AlphaFoldDB" id="A0A2T8I2W2"/>